<organism evidence="2 3">
    <name type="scientific">Gelidibacter maritimus</name>
    <dbReference type="NCBI Taxonomy" id="2761487"/>
    <lineage>
        <taxon>Bacteria</taxon>
        <taxon>Pseudomonadati</taxon>
        <taxon>Bacteroidota</taxon>
        <taxon>Flavobacteriia</taxon>
        <taxon>Flavobacteriales</taxon>
        <taxon>Flavobacteriaceae</taxon>
        <taxon>Gelidibacter</taxon>
    </lineage>
</organism>
<keyword evidence="2" id="KW-0378">Hydrolase</keyword>
<keyword evidence="2" id="KW-0255">Endonuclease</keyword>
<gene>
    <name evidence="2" type="ORF">H3Z82_14530</name>
</gene>
<evidence type="ECO:0000313" key="3">
    <source>
        <dbReference type="Proteomes" id="UP000541857"/>
    </source>
</evidence>
<evidence type="ECO:0000259" key="1">
    <source>
        <dbReference type="Pfam" id="PF07453"/>
    </source>
</evidence>
<keyword evidence="3" id="KW-1185">Reference proteome</keyword>
<dbReference type="Gene3D" id="3.40.1440.10">
    <property type="entry name" value="GIY-YIG endonuclease"/>
    <property type="match status" value="1"/>
</dbReference>
<feature type="domain" description="Nuclease-associated modular DNA-binding 1" evidence="1">
    <location>
        <begin position="99"/>
        <end position="134"/>
    </location>
</feature>
<dbReference type="InterPro" id="IPR036388">
    <property type="entry name" value="WH-like_DNA-bd_sf"/>
</dbReference>
<dbReference type="SMART" id="SM00497">
    <property type="entry name" value="IENR1"/>
    <property type="match status" value="2"/>
</dbReference>
<dbReference type="InterPro" id="IPR010896">
    <property type="entry name" value="NUMOD1"/>
</dbReference>
<dbReference type="CDD" id="cd10443">
    <property type="entry name" value="GIY-YIG_HE_Tlr8p_PBC-V_like"/>
    <property type="match status" value="1"/>
</dbReference>
<comment type="caution">
    <text evidence="2">The sequence shown here is derived from an EMBL/GenBank/DDBJ whole genome shotgun (WGS) entry which is preliminary data.</text>
</comment>
<name>A0A7W2M7A8_9FLAO</name>
<reference evidence="2 3" key="1">
    <citation type="submission" date="2020-07" db="EMBL/GenBank/DDBJ databases">
        <title>Bacterium isolated from marine sediment.</title>
        <authorList>
            <person name="Shang D."/>
        </authorList>
    </citation>
    <scope>NUCLEOTIDE SEQUENCE [LARGE SCALE GENOMIC DNA]</scope>
    <source>
        <strain evidence="2 3">F6074</strain>
    </source>
</reference>
<dbReference type="InterPro" id="IPR035901">
    <property type="entry name" value="GIY-YIG_endonuc_sf"/>
</dbReference>
<protein>
    <submittedName>
        <fullName evidence="2">Endonuclease</fullName>
    </submittedName>
</protein>
<sequence length="216" mass="24776">MNNYIIYKAQNLFTNEVYIGATTTSLHQRRLDHTERATRQEQGKFYEAIGTYGPEAFSWEQIDSATTMDELAQKEKYFIIEYYAQQNGYNSDSGGGFKKTVYQYDVDTGEIMNTFETLKDAGNAVNASRKSINNVCLGVNKTCKGFYWSYNKDESFEGQIDHRKKMVCQLDLNSVLIKKYESAAEASRQTGVSKTCISRVCRGEREQSGGYIWRYN</sequence>
<dbReference type="Pfam" id="PF07453">
    <property type="entry name" value="NUMOD1"/>
    <property type="match status" value="2"/>
</dbReference>
<dbReference type="SUPFAM" id="SSF82771">
    <property type="entry name" value="GIY-YIG endonuclease"/>
    <property type="match status" value="1"/>
</dbReference>
<dbReference type="AlphaFoldDB" id="A0A7W2M7A8"/>
<proteinExistence type="predicted"/>
<feature type="domain" description="Nuclease-associated modular DNA-binding 1" evidence="1">
    <location>
        <begin position="167"/>
        <end position="194"/>
    </location>
</feature>
<keyword evidence="2" id="KW-0540">Nuclease</keyword>
<accession>A0A7W2M7A8</accession>
<dbReference type="Gene3D" id="1.10.10.10">
    <property type="entry name" value="Winged helix-like DNA-binding domain superfamily/Winged helix DNA-binding domain"/>
    <property type="match status" value="2"/>
</dbReference>
<dbReference type="Proteomes" id="UP000541857">
    <property type="component" value="Unassembled WGS sequence"/>
</dbReference>
<dbReference type="GO" id="GO:0004519">
    <property type="term" value="F:endonuclease activity"/>
    <property type="evidence" value="ECO:0007669"/>
    <property type="project" value="UniProtKB-KW"/>
</dbReference>
<dbReference type="InterPro" id="IPR003647">
    <property type="entry name" value="Intron_nuc_1_rpt"/>
</dbReference>
<evidence type="ECO:0000313" key="2">
    <source>
        <dbReference type="EMBL" id="MBA6153947.1"/>
    </source>
</evidence>
<dbReference type="SUPFAM" id="SSF64496">
    <property type="entry name" value="DNA-binding domain of intron-encoded endonucleases"/>
    <property type="match status" value="1"/>
</dbReference>
<dbReference type="EMBL" id="JACGLT010000012">
    <property type="protein sequence ID" value="MBA6153947.1"/>
    <property type="molecule type" value="Genomic_DNA"/>
</dbReference>